<dbReference type="SUPFAM" id="SSF54928">
    <property type="entry name" value="RNA-binding domain, RBD"/>
    <property type="match status" value="2"/>
</dbReference>
<evidence type="ECO:0000256" key="8">
    <source>
        <dbReference type="ARBA" id="ARBA00023242"/>
    </source>
</evidence>
<dbReference type="PROSITE" id="PS51309">
    <property type="entry name" value="PABC"/>
    <property type="match status" value="1"/>
</dbReference>
<dbReference type="CDD" id="cd12381">
    <property type="entry name" value="RRM4_I_PABPs"/>
    <property type="match status" value="1"/>
</dbReference>
<dbReference type="AlphaFoldDB" id="A0A7S2EZ67"/>
<dbReference type="GO" id="GO:0005737">
    <property type="term" value="C:cytoplasm"/>
    <property type="evidence" value="ECO:0007669"/>
    <property type="project" value="UniProtKB-SubCell"/>
</dbReference>
<keyword evidence="8" id="KW-0539">Nucleus</keyword>
<dbReference type="FunFam" id="3.30.70.330:FF:000651">
    <property type="entry name" value="Poly(A) binding protein cytoplasmic 1 like"/>
    <property type="match status" value="2"/>
</dbReference>
<dbReference type="FunFam" id="3.30.70.330:FF:000003">
    <property type="entry name" value="Polyadenylate-binding protein"/>
    <property type="match status" value="1"/>
</dbReference>
<keyword evidence="6" id="KW-0810">Translation regulation</keyword>
<dbReference type="SMART" id="SM00517">
    <property type="entry name" value="PolyA"/>
    <property type="match status" value="1"/>
</dbReference>
<dbReference type="CDD" id="cd12378">
    <property type="entry name" value="RRM1_I_PABPs"/>
    <property type="match status" value="1"/>
</dbReference>
<dbReference type="FunFam" id="3.30.70.330:FF:000648">
    <property type="entry name" value="Polyadenylate-binding protein"/>
    <property type="match status" value="1"/>
</dbReference>
<feature type="domain" description="RRM" evidence="11">
    <location>
        <begin position="290"/>
        <end position="367"/>
    </location>
</feature>
<reference evidence="13" key="1">
    <citation type="submission" date="2021-01" db="EMBL/GenBank/DDBJ databases">
        <authorList>
            <person name="Corre E."/>
            <person name="Pelletier E."/>
            <person name="Niang G."/>
            <person name="Scheremetjew M."/>
            <person name="Finn R."/>
            <person name="Kale V."/>
            <person name="Holt S."/>
            <person name="Cochrane G."/>
            <person name="Meng A."/>
            <person name="Brown T."/>
            <person name="Cohen L."/>
        </authorList>
    </citation>
    <scope>NUCLEOTIDE SEQUENCE</scope>
    <source>
        <strain evidence="13">Chinc5</strain>
    </source>
</reference>
<gene>
    <name evidence="13" type="ORF">SRAM0439_LOCUS523</name>
</gene>
<dbReference type="GO" id="GO:0005634">
    <property type="term" value="C:nucleus"/>
    <property type="evidence" value="ECO:0007669"/>
    <property type="project" value="UniProtKB-SubCell"/>
</dbReference>
<dbReference type="EMBL" id="HBGP01001034">
    <property type="protein sequence ID" value="CAD9363429.1"/>
    <property type="molecule type" value="Transcribed_RNA"/>
</dbReference>
<dbReference type="Pfam" id="PF00076">
    <property type="entry name" value="RRM_1"/>
    <property type="match status" value="4"/>
</dbReference>
<evidence type="ECO:0000256" key="10">
    <source>
        <dbReference type="RuleBase" id="RU362004"/>
    </source>
</evidence>
<keyword evidence="7 9" id="KW-0694">RNA-binding</keyword>
<evidence type="ECO:0000256" key="1">
    <source>
        <dbReference type="ARBA" id="ARBA00004123"/>
    </source>
</evidence>
<keyword evidence="4 10" id="KW-0963">Cytoplasm</keyword>
<evidence type="ECO:0000313" key="13">
    <source>
        <dbReference type="EMBL" id="CAD9363429.1"/>
    </source>
</evidence>
<evidence type="ECO:0000259" key="11">
    <source>
        <dbReference type="PROSITE" id="PS50102"/>
    </source>
</evidence>
<dbReference type="InterPro" id="IPR012677">
    <property type="entry name" value="Nucleotide-bd_a/b_plait_sf"/>
</dbReference>
<comment type="similarity">
    <text evidence="3 10">Belongs to the polyadenylate-binding protein type-1 family.</text>
</comment>
<dbReference type="PANTHER" id="PTHR24012">
    <property type="entry name" value="RNA BINDING PROTEIN"/>
    <property type="match status" value="1"/>
</dbReference>
<proteinExistence type="inferred from homology"/>
<evidence type="ECO:0000259" key="12">
    <source>
        <dbReference type="PROSITE" id="PS51309"/>
    </source>
</evidence>
<dbReference type="InterPro" id="IPR000504">
    <property type="entry name" value="RRM_dom"/>
</dbReference>
<dbReference type="Gene3D" id="1.10.1900.10">
    <property type="entry name" value="c-terminal domain of poly(a) binding protein"/>
    <property type="match status" value="1"/>
</dbReference>
<dbReference type="GO" id="GO:0003723">
    <property type="term" value="F:RNA binding"/>
    <property type="evidence" value="ECO:0007669"/>
    <property type="project" value="UniProtKB-UniRule"/>
</dbReference>
<accession>A0A7S2EZ67</accession>
<dbReference type="InterPro" id="IPR035979">
    <property type="entry name" value="RBD_domain_sf"/>
</dbReference>
<evidence type="ECO:0000256" key="2">
    <source>
        <dbReference type="ARBA" id="ARBA00004496"/>
    </source>
</evidence>
<dbReference type="InterPro" id="IPR006515">
    <property type="entry name" value="PABP_1234"/>
</dbReference>
<sequence length="599" mass="66053">MSTPPTSPYQSASLYVGDLHPTVTEALLFEIFKAAGPVASIRVCRDAVTRRSLGYAYVNYHNVTDAERALDSLNYYKIKGMSCRIMWSYRDPSIRKSGEGNIFIKNLDKSIDNKSLYDTFNTFGNILSCKVVTDEKGNSKGYGFIHYETKEAAEESAAKVNGMLLNGKIVYVGPFVPKKERMREGGKKKFTNVYVKNLDPEYTDEDLKKDFSAYGKVQSAIIMRDQNGKSRGFGFVNFEDPETAQEAAAKLNAQKIRGKTVYVGRAQSRGERDAILKQLREERAQKYQGRNLYVKNLDDGIDEDKLSEAFSVYGPITSCRIMVDEKGNSKGFGFVCFESTEDASKAVTEMNGSMLGGKPIYVALAESKEVRRSKLEAQHAARAVARMNMNPPNMAPAHTHIYPGSPFYPPQGQHPGGFVYPQVPVRGRWPAQGGSPGRQAGGNPYQQPIPNYIVPMAQRQGPRRLQAGVNQVQMGNNQGYKYTNNARNQQMNGPGGESVPGAAVDISAGMVNPSEQDALASMLQLATPEDRKNTIGERLYPLVEAIEPGHGPKITGMLLESMPTKELLHLLGSQEALRDKVQEALAVLKDYHEEAGGDV</sequence>
<dbReference type="GO" id="GO:0006417">
    <property type="term" value="P:regulation of translation"/>
    <property type="evidence" value="ECO:0007669"/>
    <property type="project" value="UniProtKB-KW"/>
</dbReference>
<dbReference type="CDD" id="cd12380">
    <property type="entry name" value="RRM3_I_PABPs"/>
    <property type="match status" value="1"/>
</dbReference>
<dbReference type="NCBIfam" id="TIGR01628">
    <property type="entry name" value="PABP-1234"/>
    <property type="match status" value="1"/>
</dbReference>
<evidence type="ECO:0000256" key="4">
    <source>
        <dbReference type="ARBA" id="ARBA00022490"/>
    </source>
</evidence>
<dbReference type="SUPFAM" id="SSF63570">
    <property type="entry name" value="PABC (PABP) domain"/>
    <property type="match status" value="1"/>
</dbReference>
<evidence type="ECO:0000256" key="6">
    <source>
        <dbReference type="ARBA" id="ARBA00022845"/>
    </source>
</evidence>
<feature type="domain" description="PABC" evidence="12">
    <location>
        <begin position="515"/>
        <end position="593"/>
    </location>
</feature>
<evidence type="ECO:0000256" key="5">
    <source>
        <dbReference type="ARBA" id="ARBA00022737"/>
    </source>
</evidence>
<dbReference type="InterPro" id="IPR036053">
    <property type="entry name" value="PABP-dom"/>
</dbReference>
<evidence type="ECO:0000256" key="9">
    <source>
        <dbReference type="PROSITE-ProRule" id="PRU00176"/>
    </source>
</evidence>
<comment type="function">
    <text evidence="10">Binds the poly(A) tail of mRNA.</text>
</comment>
<feature type="domain" description="RRM" evidence="11">
    <location>
        <begin position="100"/>
        <end position="177"/>
    </location>
</feature>
<dbReference type="InterPro" id="IPR003954">
    <property type="entry name" value="RRM_euk-type"/>
</dbReference>
<dbReference type="InterPro" id="IPR002004">
    <property type="entry name" value="PABP_HYD_C"/>
</dbReference>
<name>A0A7S2EZ67_9EUKA</name>
<dbReference type="Pfam" id="PF00658">
    <property type="entry name" value="MLLE"/>
    <property type="match status" value="1"/>
</dbReference>
<comment type="subcellular location">
    <subcellularLocation>
        <location evidence="2 10">Cytoplasm</location>
    </subcellularLocation>
    <subcellularLocation>
        <location evidence="1">Nucleus</location>
    </subcellularLocation>
</comment>
<keyword evidence="5" id="KW-0677">Repeat</keyword>
<feature type="domain" description="RRM" evidence="11">
    <location>
        <begin position="12"/>
        <end position="90"/>
    </location>
</feature>
<dbReference type="SMART" id="SM00360">
    <property type="entry name" value="RRM"/>
    <property type="match status" value="4"/>
</dbReference>
<dbReference type="InterPro" id="IPR045305">
    <property type="entry name" value="RRM2_I_PABPs"/>
</dbReference>
<dbReference type="Gene3D" id="3.30.70.330">
    <property type="match status" value="4"/>
</dbReference>
<evidence type="ECO:0000256" key="7">
    <source>
        <dbReference type="ARBA" id="ARBA00022884"/>
    </source>
</evidence>
<evidence type="ECO:0000256" key="3">
    <source>
        <dbReference type="ARBA" id="ARBA00008557"/>
    </source>
</evidence>
<dbReference type="SMART" id="SM00361">
    <property type="entry name" value="RRM_1"/>
    <property type="match status" value="4"/>
</dbReference>
<dbReference type="CDD" id="cd12379">
    <property type="entry name" value="RRM2_I_PABPs"/>
    <property type="match status" value="1"/>
</dbReference>
<organism evidence="13">
    <name type="scientific">Stereomyxa ramosa</name>
    <dbReference type="NCBI Taxonomy" id="1078864"/>
    <lineage>
        <taxon>Eukaryota</taxon>
        <taxon>Amoebozoa</taxon>
        <taxon>Amoebozoa incertae sedis</taxon>
        <taxon>Stereomyxa</taxon>
    </lineage>
</organism>
<feature type="domain" description="RRM" evidence="11">
    <location>
        <begin position="191"/>
        <end position="268"/>
    </location>
</feature>
<dbReference type="PROSITE" id="PS50102">
    <property type="entry name" value="RRM"/>
    <property type="match status" value="4"/>
</dbReference>
<protein>
    <recommendedName>
        <fullName evidence="10">Polyadenylate-binding protein</fullName>
        <shortName evidence="10">PABP</shortName>
    </recommendedName>
</protein>
<dbReference type="InterPro" id="IPR034364">
    <property type="entry name" value="PABP_RRM1"/>
</dbReference>